<evidence type="ECO:0000256" key="1">
    <source>
        <dbReference type="SAM" id="MobiDB-lite"/>
    </source>
</evidence>
<reference evidence="2" key="1">
    <citation type="journal article" date="2022" name="Int. J. Mol. Sci.">
        <title>Draft Genome of Tanacetum Coccineum: Genomic Comparison of Closely Related Tanacetum-Family Plants.</title>
        <authorList>
            <person name="Yamashiro T."/>
            <person name="Shiraishi A."/>
            <person name="Nakayama K."/>
            <person name="Satake H."/>
        </authorList>
    </citation>
    <scope>NUCLEOTIDE SEQUENCE</scope>
</reference>
<protein>
    <recommendedName>
        <fullName evidence="4">DUF4201 domain-containing protein</fullName>
    </recommendedName>
</protein>
<evidence type="ECO:0000313" key="2">
    <source>
        <dbReference type="EMBL" id="GJS79549.1"/>
    </source>
</evidence>
<dbReference type="EMBL" id="BQNB010010606">
    <property type="protein sequence ID" value="GJS79549.1"/>
    <property type="molecule type" value="Genomic_DNA"/>
</dbReference>
<name>A0ABQ4YNV7_9ASTR</name>
<sequence>MHNISMTAGSKDRSTNAWIQEDIHNGDHVFYGTLTRNQMTQRQEIDKPSYTQSESVSGDDIDPEQAQRDKDNAKEFGTHCKGSQRLVKDYSYHKELMIDVQTAEQVSCKRFRGYLTRRFQSTTEQPLELNEFEKYKAFNDRTIDYDILQTKLNETLGLLALKDIEIKEGLKTKAYEILVLNQKHDELVKKSLLTKSQLEGRLKEKTKVILDLKVKEEKVLSKMIAMDKQTKVFVEMVYTRNQTISHSYVSTQMLTYNGRPILRQSKVLLKKAQSKKPCIVMRSHLIILIMQTDLPLLGLYNFISYFIVDLDATNAHDGQSQAVV</sequence>
<feature type="region of interest" description="Disordered" evidence="1">
    <location>
        <begin position="41"/>
        <end position="66"/>
    </location>
</feature>
<reference evidence="2" key="2">
    <citation type="submission" date="2022-01" db="EMBL/GenBank/DDBJ databases">
        <authorList>
            <person name="Yamashiro T."/>
            <person name="Shiraishi A."/>
            <person name="Satake H."/>
            <person name="Nakayama K."/>
        </authorList>
    </citation>
    <scope>NUCLEOTIDE SEQUENCE</scope>
</reference>
<accession>A0ABQ4YNV7</accession>
<evidence type="ECO:0000313" key="3">
    <source>
        <dbReference type="Proteomes" id="UP001151760"/>
    </source>
</evidence>
<dbReference type="Proteomes" id="UP001151760">
    <property type="component" value="Unassembled WGS sequence"/>
</dbReference>
<keyword evidence="3" id="KW-1185">Reference proteome</keyword>
<proteinExistence type="predicted"/>
<gene>
    <name evidence="2" type="ORF">Tco_0729430</name>
</gene>
<evidence type="ECO:0008006" key="4">
    <source>
        <dbReference type="Google" id="ProtNLM"/>
    </source>
</evidence>
<comment type="caution">
    <text evidence="2">The sequence shown here is derived from an EMBL/GenBank/DDBJ whole genome shotgun (WGS) entry which is preliminary data.</text>
</comment>
<organism evidence="2 3">
    <name type="scientific">Tanacetum coccineum</name>
    <dbReference type="NCBI Taxonomy" id="301880"/>
    <lineage>
        <taxon>Eukaryota</taxon>
        <taxon>Viridiplantae</taxon>
        <taxon>Streptophyta</taxon>
        <taxon>Embryophyta</taxon>
        <taxon>Tracheophyta</taxon>
        <taxon>Spermatophyta</taxon>
        <taxon>Magnoliopsida</taxon>
        <taxon>eudicotyledons</taxon>
        <taxon>Gunneridae</taxon>
        <taxon>Pentapetalae</taxon>
        <taxon>asterids</taxon>
        <taxon>campanulids</taxon>
        <taxon>Asterales</taxon>
        <taxon>Asteraceae</taxon>
        <taxon>Asteroideae</taxon>
        <taxon>Anthemideae</taxon>
        <taxon>Anthemidinae</taxon>
        <taxon>Tanacetum</taxon>
    </lineage>
</organism>